<keyword evidence="8" id="KW-1185">Reference proteome</keyword>
<dbReference type="GO" id="GO:0030435">
    <property type="term" value="P:sporulation resulting in formation of a cellular spore"/>
    <property type="evidence" value="ECO:0007669"/>
    <property type="project" value="UniProtKB-KW"/>
</dbReference>
<gene>
    <name evidence="7" type="ORF">ASPZODRAFT_14462</name>
</gene>
<dbReference type="InterPro" id="IPR037525">
    <property type="entry name" value="Velvet_dom"/>
</dbReference>
<protein>
    <recommendedName>
        <fullName evidence="6">Velvet domain-containing protein</fullName>
    </recommendedName>
</protein>
<dbReference type="OrthoDB" id="5599552at2759"/>
<keyword evidence="3" id="KW-0805">Transcription regulation</keyword>
<dbReference type="PROSITE" id="PS51821">
    <property type="entry name" value="VELVET"/>
    <property type="match status" value="1"/>
</dbReference>
<reference evidence="8" key="1">
    <citation type="journal article" date="2017" name="Genome Biol.">
        <title>Comparative genomics reveals high biological diversity and specific adaptations in the industrially and medically important fungal genus Aspergillus.</title>
        <authorList>
            <person name="de Vries R.P."/>
            <person name="Riley R."/>
            <person name="Wiebenga A."/>
            <person name="Aguilar-Osorio G."/>
            <person name="Amillis S."/>
            <person name="Uchima C.A."/>
            <person name="Anderluh G."/>
            <person name="Asadollahi M."/>
            <person name="Askin M."/>
            <person name="Barry K."/>
            <person name="Battaglia E."/>
            <person name="Bayram O."/>
            <person name="Benocci T."/>
            <person name="Braus-Stromeyer S.A."/>
            <person name="Caldana C."/>
            <person name="Canovas D."/>
            <person name="Cerqueira G.C."/>
            <person name="Chen F."/>
            <person name="Chen W."/>
            <person name="Choi C."/>
            <person name="Clum A."/>
            <person name="Dos Santos R.A."/>
            <person name="Damasio A.R."/>
            <person name="Diallinas G."/>
            <person name="Emri T."/>
            <person name="Fekete E."/>
            <person name="Flipphi M."/>
            <person name="Freyberg S."/>
            <person name="Gallo A."/>
            <person name="Gournas C."/>
            <person name="Habgood R."/>
            <person name="Hainaut M."/>
            <person name="Harispe M.L."/>
            <person name="Henrissat B."/>
            <person name="Hilden K.S."/>
            <person name="Hope R."/>
            <person name="Hossain A."/>
            <person name="Karabika E."/>
            <person name="Karaffa L."/>
            <person name="Karanyi Z."/>
            <person name="Krasevec N."/>
            <person name="Kuo A."/>
            <person name="Kusch H."/>
            <person name="LaButti K."/>
            <person name="Lagendijk E.L."/>
            <person name="Lapidus A."/>
            <person name="Levasseur A."/>
            <person name="Lindquist E."/>
            <person name="Lipzen A."/>
            <person name="Logrieco A.F."/>
            <person name="MacCabe A."/>
            <person name="Maekelae M.R."/>
            <person name="Malavazi I."/>
            <person name="Melin P."/>
            <person name="Meyer V."/>
            <person name="Mielnichuk N."/>
            <person name="Miskei M."/>
            <person name="Molnar A.P."/>
            <person name="Mule G."/>
            <person name="Ngan C.Y."/>
            <person name="Orejas M."/>
            <person name="Orosz E."/>
            <person name="Ouedraogo J.P."/>
            <person name="Overkamp K.M."/>
            <person name="Park H.-S."/>
            <person name="Perrone G."/>
            <person name="Piumi F."/>
            <person name="Punt P.J."/>
            <person name="Ram A.F."/>
            <person name="Ramon A."/>
            <person name="Rauscher S."/>
            <person name="Record E."/>
            <person name="Riano-Pachon D.M."/>
            <person name="Robert V."/>
            <person name="Roehrig J."/>
            <person name="Ruller R."/>
            <person name="Salamov A."/>
            <person name="Salih N.S."/>
            <person name="Samson R.A."/>
            <person name="Sandor E."/>
            <person name="Sanguinetti M."/>
            <person name="Schuetze T."/>
            <person name="Sepcic K."/>
            <person name="Shelest E."/>
            <person name="Sherlock G."/>
            <person name="Sophianopoulou V."/>
            <person name="Squina F.M."/>
            <person name="Sun H."/>
            <person name="Susca A."/>
            <person name="Todd R.B."/>
            <person name="Tsang A."/>
            <person name="Unkles S.E."/>
            <person name="van de Wiele N."/>
            <person name="van Rossen-Uffink D."/>
            <person name="Oliveira J.V."/>
            <person name="Vesth T.C."/>
            <person name="Visser J."/>
            <person name="Yu J.-H."/>
            <person name="Zhou M."/>
            <person name="Andersen M.R."/>
            <person name="Archer D.B."/>
            <person name="Baker S.E."/>
            <person name="Benoit I."/>
            <person name="Brakhage A.A."/>
            <person name="Braus G.H."/>
            <person name="Fischer R."/>
            <person name="Frisvad J.C."/>
            <person name="Goldman G.H."/>
            <person name="Houbraken J."/>
            <person name="Oakley B."/>
            <person name="Pocsi I."/>
            <person name="Scazzocchio C."/>
            <person name="Seiboth B."/>
            <person name="vanKuyk P.A."/>
            <person name="Wortman J."/>
            <person name="Dyer P.S."/>
            <person name="Grigoriev I.V."/>
        </authorList>
    </citation>
    <scope>NUCLEOTIDE SEQUENCE [LARGE SCALE GENOMIC DNA]</scope>
    <source>
        <strain evidence="8">CBS 506.65</strain>
    </source>
</reference>
<dbReference type="InterPro" id="IPR021740">
    <property type="entry name" value="Velvet"/>
</dbReference>
<evidence type="ECO:0000313" key="8">
    <source>
        <dbReference type="Proteomes" id="UP000184188"/>
    </source>
</evidence>
<evidence type="ECO:0000259" key="6">
    <source>
        <dbReference type="PROSITE" id="PS51821"/>
    </source>
</evidence>
<dbReference type="STRING" id="1073090.A0A1L9SMB3"/>
<dbReference type="PANTHER" id="PTHR33572">
    <property type="entry name" value="SPORE DEVELOPMENT REGULATOR VOSA"/>
    <property type="match status" value="1"/>
</dbReference>
<evidence type="ECO:0000256" key="1">
    <source>
        <dbReference type="ARBA" id="ARBA00004123"/>
    </source>
</evidence>
<dbReference type="EMBL" id="KV878339">
    <property type="protein sequence ID" value="OJJ48318.1"/>
    <property type="molecule type" value="Genomic_DNA"/>
</dbReference>
<keyword evidence="5" id="KW-0539">Nucleus</keyword>
<comment type="subcellular location">
    <subcellularLocation>
        <location evidence="1">Nucleus</location>
    </subcellularLocation>
</comment>
<dbReference type="InterPro" id="IPR038491">
    <property type="entry name" value="Velvet_dom_sf"/>
</dbReference>
<keyword evidence="4" id="KW-0804">Transcription</keyword>
<feature type="domain" description="Velvet" evidence="6">
    <location>
        <begin position="4"/>
        <end position="176"/>
    </location>
</feature>
<dbReference type="Pfam" id="PF11754">
    <property type="entry name" value="Velvet"/>
    <property type="match status" value="2"/>
</dbReference>
<evidence type="ECO:0000256" key="3">
    <source>
        <dbReference type="ARBA" id="ARBA00023015"/>
    </source>
</evidence>
<evidence type="ECO:0000256" key="5">
    <source>
        <dbReference type="ARBA" id="ARBA00023242"/>
    </source>
</evidence>
<dbReference type="Gene3D" id="2.60.40.3960">
    <property type="entry name" value="Velvet domain"/>
    <property type="match status" value="1"/>
</dbReference>
<sequence>MVPNDSSDFHLIIRQQPERARVAGDKEKARKPIDPPPIVQLQVKEQNSYLAQHYLQSPYYILCCSVCHATEDLPAPVGSSSTALAGTSVSSLHHLKDLDNTDGGFFVFGDLSIRISGEFRLKFTLFEIQNDSIVTNLKSIISEPFTVSLPKSFPGMAESTLLSKSFADQGVKLRLRKQPRTSINRVNPQPEDLQLLGSTFGDYSGMVQNIPNAIIRGPVDHQYMPNAQGARYPNQVDMYHAAILQSYNY</sequence>
<proteinExistence type="predicted"/>
<name>A0A1L9SMB3_9EURO</name>
<evidence type="ECO:0000256" key="4">
    <source>
        <dbReference type="ARBA" id="ARBA00023163"/>
    </source>
</evidence>
<evidence type="ECO:0000256" key="2">
    <source>
        <dbReference type="ARBA" id="ARBA00022969"/>
    </source>
</evidence>
<keyword evidence="2" id="KW-0749">Sporulation</keyword>
<dbReference type="AlphaFoldDB" id="A0A1L9SMB3"/>
<dbReference type="GO" id="GO:0005634">
    <property type="term" value="C:nucleus"/>
    <property type="evidence" value="ECO:0007669"/>
    <property type="project" value="UniProtKB-SubCell"/>
</dbReference>
<dbReference type="GeneID" id="34611489"/>
<dbReference type="VEuPathDB" id="FungiDB:ASPZODRAFT_14462"/>
<dbReference type="RefSeq" id="XP_022582828.1">
    <property type="nucleotide sequence ID" value="XM_022725024.1"/>
</dbReference>
<dbReference type="Proteomes" id="UP000184188">
    <property type="component" value="Unassembled WGS sequence"/>
</dbReference>
<organism evidence="7 8">
    <name type="scientific">Penicilliopsis zonata CBS 506.65</name>
    <dbReference type="NCBI Taxonomy" id="1073090"/>
    <lineage>
        <taxon>Eukaryota</taxon>
        <taxon>Fungi</taxon>
        <taxon>Dikarya</taxon>
        <taxon>Ascomycota</taxon>
        <taxon>Pezizomycotina</taxon>
        <taxon>Eurotiomycetes</taxon>
        <taxon>Eurotiomycetidae</taxon>
        <taxon>Eurotiales</taxon>
        <taxon>Aspergillaceae</taxon>
        <taxon>Penicilliopsis</taxon>
    </lineage>
</organism>
<dbReference type="PANTHER" id="PTHR33572:SF18">
    <property type="entry name" value="SPORE DEVELOPMENT REGULATOR VOSA"/>
    <property type="match status" value="1"/>
</dbReference>
<evidence type="ECO:0000313" key="7">
    <source>
        <dbReference type="EMBL" id="OJJ48318.1"/>
    </source>
</evidence>
<accession>A0A1L9SMB3</accession>